<evidence type="ECO:0000256" key="1">
    <source>
        <dbReference type="SAM" id="SignalP"/>
    </source>
</evidence>
<feature type="chain" id="PRO_5045986520" description="IclR-ED domain-containing protein" evidence="1">
    <location>
        <begin position="18"/>
        <end position="181"/>
    </location>
</feature>
<dbReference type="Proteomes" id="UP001500467">
    <property type="component" value="Unassembled WGS sequence"/>
</dbReference>
<dbReference type="PROSITE" id="PS51078">
    <property type="entry name" value="ICLR_ED"/>
    <property type="match status" value="1"/>
</dbReference>
<gene>
    <name evidence="3" type="ORF">GCM10009675_32260</name>
</gene>
<proteinExistence type="predicted"/>
<feature type="domain" description="IclR-ED" evidence="2">
    <location>
        <begin position="1"/>
        <end position="181"/>
    </location>
</feature>
<evidence type="ECO:0000259" key="2">
    <source>
        <dbReference type="PROSITE" id="PS51078"/>
    </source>
</evidence>
<dbReference type="EMBL" id="BAAALM010000012">
    <property type="protein sequence ID" value="GAA1209548.1"/>
    <property type="molecule type" value="Genomic_DNA"/>
</dbReference>
<dbReference type="InterPro" id="IPR050707">
    <property type="entry name" value="HTH_MetabolicPath_Reg"/>
</dbReference>
<protein>
    <recommendedName>
        <fullName evidence="2">IclR-ED domain-containing protein</fullName>
    </recommendedName>
</protein>
<evidence type="ECO:0000313" key="3">
    <source>
        <dbReference type="EMBL" id="GAA1209548.1"/>
    </source>
</evidence>
<dbReference type="SUPFAM" id="SSF55781">
    <property type="entry name" value="GAF domain-like"/>
    <property type="match status" value="1"/>
</dbReference>
<dbReference type="InterPro" id="IPR029016">
    <property type="entry name" value="GAF-like_dom_sf"/>
</dbReference>
<dbReference type="InterPro" id="IPR014757">
    <property type="entry name" value="Tscrpt_reg_IclR_C"/>
</dbReference>
<dbReference type="Gene3D" id="3.30.450.40">
    <property type="match status" value="1"/>
</dbReference>
<organism evidence="3 4">
    <name type="scientific">Prauserella alba</name>
    <dbReference type="NCBI Taxonomy" id="176898"/>
    <lineage>
        <taxon>Bacteria</taxon>
        <taxon>Bacillati</taxon>
        <taxon>Actinomycetota</taxon>
        <taxon>Actinomycetes</taxon>
        <taxon>Pseudonocardiales</taxon>
        <taxon>Pseudonocardiaceae</taxon>
        <taxon>Prauserella</taxon>
    </lineage>
</organism>
<sequence length="181" mass="18778">MLFGAHAYLASNPVAVAAPLVLQQLAAATGLTASVFVRAGNSRAVVARVEGKDPLRYVLPIGQRLPLHLGAGKVLAAHMDDAEVEQLLDRIGDITHADGRSMTRTEFLAELATVRAQGWAESTDERVVGATSIAAPVVGSDGVCTTAVQIAGPSTSAMFEDIHAVTIEVRQAATALATRLG</sequence>
<name>A0ABP4G121_9PSEU</name>
<feature type="signal peptide" evidence="1">
    <location>
        <begin position="1"/>
        <end position="17"/>
    </location>
</feature>
<reference evidence="4" key="1">
    <citation type="journal article" date="2019" name="Int. J. Syst. Evol. Microbiol.">
        <title>The Global Catalogue of Microorganisms (GCM) 10K type strain sequencing project: providing services to taxonomists for standard genome sequencing and annotation.</title>
        <authorList>
            <consortium name="The Broad Institute Genomics Platform"/>
            <consortium name="The Broad Institute Genome Sequencing Center for Infectious Disease"/>
            <person name="Wu L."/>
            <person name="Ma J."/>
        </authorList>
    </citation>
    <scope>NUCLEOTIDE SEQUENCE [LARGE SCALE GENOMIC DNA]</scope>
    <source>
        <strain evidence="4">JCM 13022</strain>
    </source>
</reference>
<accession>A0ABP4G121</accession>
<keyword evidence="4" id="KW-1185">Reference proteome</keyword>
<evidence type="ECO:0000313" key="4">
    <source>
        <dbReference type="Proteomes" id="UP001500467"/>
    </source>
</evidence>
<dbReference type="PANTHER" id="PTHR30136:SF39">
    <property type="entry name" value="TRANSCRIPTIONAL REGULATORY PROTEIN"/>
    <property type="match status" value="1"/>
</dbReference>
<dbReference type="Pfam" id="PF01614">
    <property type="entry name" value="IclR_C"/>
    <property type="match status" value="1"/>
</dbReference>
<keyword evidence="1" id="KW-0732">Signal</keyword>
<dbReference type="PANTHER" id="PTHR30136">
    <property type="entry name" value="HELIX-TURN-HELIX TRANSCRIPTIONAL REGULATOR, ICLR FAMILY"/>
    <property type="match status" value="1"/>
</dbReference>
<comment type="caution">
    <text evidence="3">The sequence shown here is derived from an EMBL/GenBank/DDBJ whole genome shotgun (WGS) entry which is preliminary data.</text>
</comment>